<dbReference type="Proteomes" id="UP000030745">
    <property type="component" value="Unassembled WGS sequence"/>
</dbReference>
<dbReference type="VEuPathDB" id="FungiDB:SPRG_11037"/>
<feature type="compositionally biased region" description="Basic and acidic residues" evidence="1">
    <location>
        <begin position="488"/>
        <end position="501"/>
    </location>
</feature>
<feature type="signal peptide" evidence="2">
    <location>
        <begin position="1"/>
        <end position="27"/>
    </location>
</feature>
<dbReference type="EMBL" id="KK583293">
    <property type="protein sequence ID" value="KDO21178.1"/>
    <property type="molecule type" value="Genomic_DNA"/>
</dbReference>
<gene>
    <name evidence="3" type="ORF">SPRG_11037</name>
</gene>
<dbReference type="SUPFAM" id="SSF50978">
    <property type="entry name" value="WD40 repeat-like"/>
    <property type="match status" value="1"/>
</dbReference>
<proteinExistence type="predicted"/>
<evidence type="ECO:0000256" key="2">
    <source>
        <dbReference type="SAM" id="SignalP"/>
    </source>
</evidence>
<sequence length="534" mass="56863">MGPGRMWAAVAWALCVLVAATAPPGLSTSALLEELARTDAQLASQQQKLTLLHGLRRALTSDATLLPHVQAELQAVLARLKAPGSCEAMAPSTEPSVGLLVERPLLILPSAPVLLHSHRVVELHRSTLLLLTLTDNGVLGVSHLPGGQPVASVMLPEAPNVVVTAATVDSDASPMLLYAFLSNQSLSTFSVAIILGDSGSAHVNITRLSTVATATHGAMQQLHLASAPGQKLLVAGTESTFHVLPVDASYLKTMPTSAPIAALLPHRHVIAVASETRVDLHHLLKLGDGPSSVYSCDAGLFRITSVAFDASVVSRLYAATTSGDILVFDVFHGSTRSCRAIARVGTSASGPLRLRAIAPSFLLAASKDALFLFETTSSLTLLGATPTRPVEIAAMHVSVVPSVYNGEFYDDALLVTSAGRAVHTYQASLHRHEATKDSTLWFGDSVLGRFPLLVLLAIAIVAYKMWSRPGPSVAPRSAFSTDYARPTRGNETDEVLHPDPPPYHREAAYVDEFATAQKRARQRLDRTKLERDIY</sequence>
<reference evidence="3 4" key="1">
    <citation type="journal article" date="2013" name="PLoS Genet.">
        <title>Distinctive expansion of potential virulence genes in the genome of the oomycete fish pathogen Saprolegnia parasitica.</title>
        <authorList>
            <person name="Jiang R.H."/>
            <person name="de Bruijn I."/>
            <person name="Haas B.J."/>
            <person name="Belmonte R."/>
            <person name="Lobach L."/>
            <person name="Christie J."/>
            <person name="van den Ackerveken G."/>
            <person name="Bottin A."/>
            <person name="Bulone V."/>
            <person name="Diaz-Moreno S.M."/>
            <person name="Dumas B."/>
            <person name="Fan L."/>
            <person name="Gaulin E."/>
            <person name="Govers F."/>
            <person name="Grenville-Briggs L.J."/>
            <person name="Horner N.R."/>
            <person name="Levin J.Z."/>
            <person name="Mammella M."/>
            <person name="Meijer H.J."/>
            <person name="Morris P."/>
            <person name="Nusbaum C."/>
            <person name="Oome S."/>
            <person name="Phillips A.J."/>
            <person name="van Rooyen D."/>
            <person name="Rzeszutek E."/>
            <person name="Saraiva M."/>
            <person name="Secombes C.J."/>
            <person name="Seidl M.F."/>
            <person name="Snel B."/>
            <person name="Stassen J.H."/>
            <person name="Sykes S."/>
            <person name="Tripathy S."/>
            <person name="van den Berg H."/>
            <person name="Vega-Arreguin J.C."/>
            <person name="Wawra S."/>
            <person name="Young S.K."/>
            <person name="Zeng Q."/>
            <person name="Dieguez-Uribeondo J."/>
            <person name="Russ C."/>
            <person name="Tyler B.M."/>
            <person name="van West P."/>
        </authorList>
    </citation>
    <scope>NUCLEOTIDE SEQUENCE [LARGE SCALE GENOMIC DNA]</scope>
    <source>
        <strain evidence="3 4">CBS 223.65</strain>
    </source>
</reference>
<name>A0A067BSH5_SAPPC</name>
<feature type="region of interest" description="Disordered" evidence="1">
    <location>
        <begin position="476"/>
        <end position="501"/>
    </location>
</feature>
<dbReference type="OrthoDB" id="77480at2759"/>
<keyword evidence="2" id="KW-0732">Signal</keyword>
<protein>
    <submittedName>
        <fullName evidence="3">Uncharacterized protein</fullName>
    </submittedName>
</protein>
<dbReference type="OMA" id="CIAVVAY"/>
<evidence type="ECO:0000313" key="3">
    <source>
        <dbReference type="EMBL" id="KDO21178.1"/>
    </source>
</evidence>
<evidence type="ECO:0000256" key="1">
    <source>
        <dbReference type="SAM" id="MobiDB-lite"/>
    </source>
</evidence>
<accession>A0A067BSH5</accession>
<dbReference type="AlphaFoldDB" id="A0A067BSH5"/>
<organism evidence="3 4">
    <name type="scientific">Saprolegnia parasitica (strain CBS 223.65)</name>
    <dbReference type="NCBI Taxonomy" id="695850"/>
    <lineage>
        <taxon>Eukaryota</taxon>
        <taxon>Sar</taxon>
        <taxon>Stramenopiles</taxon>
        <taxon>Oomycota</taxon>
        <taxon>Saprolegniomycetes</taxon>
        <taxon>Saprolegniales</taxon>
        <taxon>Saprolegniaceae</taxon>
        <taxon>Saprolegnia</taxon>
    </lineage>
</organism>
<feature type="chain" id="PRO_5001637866" evidence="2">
    <location>
        <begin position="28"/>
        <end position="534"/>
    </location>
</feature>
<dbReference type="RefSeq" id="XP_012208089.1">
    <property type="nucleotide sequence ID" value="XM_012352699.1"/>
</dbReference>
<dbReference type="GeneID" id="24133110"/>
<keyword evidence="4" id="KW-1185">Reference proteome</keyword>
<dbReference type="InterPro" id="IPR036322">
    <property type="entry name" value="WD40_repeat_dom_sf"/>
</dbReference>
<evidence type="ECO:0000313" key="4">
    <source>
        <dbReference type="Proteomes" id="UP000030745"/>
    </source>
</evidence>
<dbReference type="KEGG" id="spar:SPRG_11037"/>